<accession>A0A317C6I7</accession>
<evidence type="ECO:0000256" key="2">
    <source>
        <dbReference type="SAM" id="SignalP"/>
    </source>
</evidence>
<keyword evidence="4" id="KW-1185">Reference proteome</keyword>
<dbReference type="Pfam" id="PF13163">
    <property type="entry name" value="DUF3999"/>
    <property type="match status" value="1"/>
</dbReference>
<dbReference type="OrthoDB" id="5405606at2"/>
<comment type="caution">
    <text evidence="3">The sequence shown here is derived from an EMBL/GenBank/DDBJ whole genome shotgun (WGS) entry which is preliminary data.</text>
</comment>
<keyword evidence="1" id="KW-0812">Transmembrane</keyword>
<keyword evidence="2" id="KW-0732">Signal</keyword>
<dbReference type="InterPro" id="IPR025060">
    <property type="entry name" value="DUF3999"/>
</dbReference>
<keyword evidence="1" id="KW-1133">Transmembrane helix</keyword>
<sequence length="447" mass="50185">MFKPVISLVTCAFLACGSSIVSAETKATDFHFKATLTEGSESLRSVELPWSIVSNLLQKSQRDLQVYNAEQKAVPFAVRFVAGSKQSEQQTRKLNFFPMGDIEKLGTILEKEGGNGRYKTIKLVQTGSRYLIIDNPKSTDREDQLPMQSLTLGWKDLGHWLPKSMKVEVSDNLAQWQSVGLKALPYRLSEGGVALENNELRFKKSISQRFIRLSGAEDFDPLLKSLQSVSAQYRRVSVVNDLKWNNVALKPTGVVNQFQYDLPPSLPIQQWRFGDLTSGSLYKGKLSTRYEQHLPAKPEQWRTRQNFLQYALQTEAGLIESTPAHASNFGRTDAWRFDFEQSVDKDNVPTLVLAWKPMELVFVAQGKGPFEIRYASHTAAASSEFSLDGLLAQVKPEKVMINDIAQLSKVTKQGDGSDYKYLLWGLLAAAVLMLLFMAKGLLRDMDS</sequence>
<keyword evidence="1" id="KW-0472">Membrane</keyword>
<dbReference type="PROSITE" id="PS51257">
    <property type="entry name" value="PROKAR_LIPOPROTEIN"/>
    <property type="match status" value="1"/>
</dbReference>
<evidence type="ECO:0000256" key="1">
    <source>
        <dbReference type="SAM" id="Phobius"/>
    </source>
</evidence>
<feature type="signal peptide" evidence="2">
    <location>
        <begin position="1"/>
        <end position="23"/>
    </location>
</feature>
<gene>
    <name evidence="3" type="ORF">DKT75_17070</name>
</gene>
<evidence type="ECO:0008006" key="5">
    <source>
        <dbReference type="Google" id="ProtNLM"/>
    </source>
</evidence>
<reference evidence="3 4" key="1">
    <citation type="submission" date="2018-05" db="EMBL/GenBank/DDBJ databases">
        <title>Leucothrix arctica sp. nov., isolated from Arctic seawater.</title>
        <authorList>
            <person name="Choi A."/>
            <person name="Baek K."/>
        </authorList>
    </citation>
    <scope>NUCLEOTIDE SEQUENCE [LARGE SCALE GENOMIC DNA]</scope>
    <source>
        <strain evidence="3 4">IMCC9719</strain>
    </source>
</reference>
<dbReference type="RefSeq" id="WP_109825035.1">
    <property type="nucleotide sequence ID" value="NZ_QGKL01000041.1"/>
</dbReference>
<protein>
    <recommendedName>
        <fullName evidence="5">DUF3999 domain-containing protein</fullName>
    </recommendedName>
</protein>
<evidence type="ECO:0000313" key="4">
    <source>
        <dbReference type="Proteomes" id="UP000245506"/>
    </source>
</evidence>
<dbReference type="Proteomes" id="UP000245506">
    <property type="component" value="Unassembled WGS sequence"/>
</dbReference>
<feature type="chain" id="PRO_5016447348" description="DUF3999 domain-containing protein" evidence="2">
    <location>
        <begin position="24"/>
        <end position="447"/>
    </location>
</feature>
<dbReference type="AlphaFoldDB" id="A0A317C6I7"/>
<organism evidence="3 4">
    <name type="scientific">Leucothrix arctica</name>
    <dbReference type="NCBI Taxonomy" id="1481894"/>
    <lineage>
        <taxon>Bacteria</taxon>
        <taxon>Pseudomonadati</taxon>
        <taxon>Pseudomonadota</taxon>
        <taxon>Gammaproteobacteria</taxon>
        <taxon>Thiotrichales</taxon>
        <taxon>Thiotrichaceae</taxon>
        <taxon>Leucothrix</taxon>
    </lineage>
</organism>
<name>A0A317C6I7_9GAMM</name>
<proteinExistence type="predicted"/>
<feature type="transmembrane region" description="Helical" evidence="1">
    <location>
        <begin position="421"/>
        <end position="442"/>
    </location>
</feature>
<dbReference type="EMBL" id="QGKL01000041">
    <property type="protein sequence ID" value="PWQ94246.1"/>
    <property type="molecule type" value="Genomic_DNA"/>
</dbReference>
<evidence type="ECO:0000313" key="3">
    <source>
        <dbReference type="EMBL" id="PWQ94246.1"/>
    </source>
</evidence>